<protein>
    <submittedName>
        <fullName evidence="2">Uncharacterized protein</fullName>
    </submittedName>
</protein>
<organism evidence="2 3">
    <name type="scientific">Frondihabitans australicus</name>
    <dbReference type="NCBI Taxonomy" id="386892"/>
    <lineage>
        <taxon>Bacteria</taxon>
        <taxon>Bacillati</taxon>
        <taxon>Actinomycetota</taxon>
        <taxon>Actinomycetes</taxon>
        <taxon>Micrococcales</taxon>
        <taxon>Microbacteriaceae</taxon>
        <taxon>Frondihabitans</taxon>
    </lineage>
</organism>
<comment type="caution">
    <text evidence="2">The sequence shown here is derived from an EMBL/GenBank/DDBJ whole genome shotgun (WGS) entry which is preliminary data.</text>
</comment>
<feature type="region of interest" description="Disordered" evidence="1">
    <location>
        <begin position="1"/>
        <end position="61"/>
    </location>
</feature>
<evidence type="ECO:0000256" key="1">
    <source>
        <dbReference type="SAM" id="MobiDB-lite"/>
    </source>
</evidence>
<reference evidence="2 3" key="1">
    <citation type="submission" date="2018-10" db="EMBL/GenBank/DDBJ databases">
        <title>Sequencing the genomes of 1000 actinobacteria strains.</title>
        <authorList>
            <person name="Klenk H.-P."/>
        </authorList>
    </citation>
    <scope>NUCLEOTIDE SEQUENCE [LARGE SCALE GENOMIC DNA]</scope>
    <source>
        <strain evidence="2 3">DSM 17894</strain>
    </source>
</reference>
<keyword evidence="3" id="KW-1185">Reference proteome</keyword>
<dbReference type="Proteomes" id="UP000280008">
    <property type="component" value="Unassembled WGS sequence"/>
</dbReference>
<evidence type="ECO:0000313" key="2">
    <source>
        <dbReference type="EMBL" id="RKR74838.1"/>
    </source>
</evidence>
<dbReference type="EMBL" id="RBKS01000001">
    <property type="protein sequence ID" value="RKR74838.1"/>
    <property type="molecule type" value="Genomic_DNA"/>
</dbReference>
<sequence>MRSVGTMSDDSTHDGQPDGSTNLSEADKEYTENLDDGSTTGDAGDTDTDYVSGGEPDEPEE</sequence>
<gene>
    <name evidence="2" type="ORF">C8E83_1969</name>
</gene>
<evidence type="ECO:0000313" key="3">
    <source>
        <dbReference type="Proteomes" id="UP000280008"/>
    </source>
</evidence>
<name>A0A495IHB9_9MICO</name>
<proteinExistence type="predicted"/>
<accession>A0A495IHB9</accession>
<dbReference type="AlphaFoldDB" id="A0A495IHB9"/>